<gene>
    <name evidence="2" type="ORF">AOQ84DRAFT_229495</name>
</gene>
<evidence type="ECO:0000256" key="1">
    <source>
        <dbReference type="SAM" id="MobiDB-lite"/>
    </source>
</evidence>
<dbReference type="EMBL" id="KV749058">
    <property type="protein sequence ID" value="OCL11350.1"/>
    <property type="molecule type" value="Genomic_DNA"/>
</dbReference>
<dbReference type="AlphaFoldDB" id="A0A8E2F6A6"/>
<feature type="region of interest" description="Disordered" evidence="1">
    <location>
        <begin position="1"/>
        <end position="36"/>
    </location>
</feature>
<feature type="compositionally biased region" description="Low complexity" evidence="1">
    <location>
        <begin position="1"/>
        <end position="34"/>
    </location>
</feature>
<dbReference type="Proteomes" id="UP000250140">
    <property type="component" value="Unassembled WGS sequence"/>
</dbReference>
<organism evidence="2 3">
    <name type="scientific">Glonium stellatum</name>
    <dbReference type="NCBI Taxonomy" id="574774"/>
    <lineage>
        <taxon>Eukaryota</taxon>
        <taxon>Fungi</taxon>
        <taxon>Dikarya</taxon>
        <taxon>Ascomycota</taxon>
        <taxon>Pezizomycotina</taxon>
        <taxon>Dothideomycetes</taxon>
        <taxon>Pleosporomycetidae</taxon>
        <taxon>Gloniales</taxon>
        <taxon>Gloniaceae</taxon>
        <taxon>Glonium</taxon>
    </lineage>
</organism>
<sequence>MSWFSRSGSSSHRPSYARSYAGSSHSSQGRSSSYYKRRPRDGYIQRMIYKFKHLLRKLYDYARRHPIKVFILVVMPLISGGILHKAANQLGIRLPDILKGSAGASRSSGGYYGSQGYGQEESSGISTLAAGIGGLGSMAKLAQALM</sequence>
<keyword evidence="3" id="KW-1185">Reference proteome</keyword>
<proteinExistence type="predicted"/>
<evidence type="ECO:0000313" key="3">
    <source>
        <dbReference type="Proteomes" id="UP000250140"/>
    </source>
</evidence>
<dbReference type="OrthoDB" id="5398396at2759"/>
<protein>
    <submittedName>
        <fullName evidence="2">Uncharacterized protein</fullName>
    </submittedName>
</protein>
<accession>A0A8E2F6A6</accession>
<name>A0A8E2F6A6_9PEZI</name>
<evidence type="ECO:0000313" key="2">
    <source>
        <dbReference type="EMBL" id="OCL11350.1"/>
    </source>
</evidence>
<reference evidence="2 3" key="1">
    <citation type="journal article" date="2016" name="Nat. Commun.">
        <title>Ectomycorrhizal ecology is imprinted in the genome of the dominant symbiotic fungus Cenococcum geophilum.</title>
        <authorList>
            <consortium name="DOE Joint Genome Institute"/>
            <person name="Peter M."/>
            <person name="Kohler A."/>
            <person name="Ohm R.A."/>
            <person name="Kuo A."/>
            <person name="Krutzmann J."/>
            <person name="Morin E."/>
            <person name="Arend M."/>
            <person name="Barry K.W."/>
            <person name="Binder M."/>
            <person name="Choi C."/>
            <person name="Clum A."/>
            <person name="Copeland A."/>
            <person name="Grisel N."/>
            <person name="Haridas S."/>
            <person name="Kipfer T."/>
            <person name="LaButti K."/>
            <person name="Lindquist E."/>
            <person name="Lipzen A."/>
            <person name="Maire R."/>
            <person name="Meier B."/>
            <person name="Mihaltcheva S."/>
            <person name="Molinier V."/>
            <person name="Murat C."/>
            <person name="Poggeler S."/>
            <person name="Quandt C.A."/>
            <person name="Sperisen C."/>
            <person name="Tritt A."/>
            <person name="Tisserant E."/>
            <person name="Crous P.W."/>
            <person name="Henrissat B."/>
            <person name="Nehls U."/>
            <person name="Egli S."/>
            <person name="Spatafora J.W."/>
            <person name="Grigoriev I.V."/>
            <person name="Martin F.M."/>
        </authorList>
    </citation>
    <scope>NUCLEOTIDE SEQUENCE [LARGE SCALE GENOMIC DNA]</scope>
    <source>
        <strain evidence="2 3">CBS 207.34</strain>
    </source>
</reference>